<protein>
    <submittedName>
        <fullName evidence="1">Uncharacterized protein</fullName>
    </submittedName>
</protein>
<dbReference type="EMBL" id="UINC01054100">
    <property type="protein sequence ID" value="SVB71410.1"/>
    <property type="molecule type" value="Genomic_DNA"/>
</dbReference>
<sequence>MSNSGTNNVGLTDANALDLGTVAVGQNLTITA</sequence>
<dbReference type="AlphaFoldDB" id="A0A382G833"/>
<name>A0A382G833_9ZZZZ</name>
<reference evidence="1" key="1">
    <citation type="submission" date="2018-05" db="EMBL/GenBank/DDBJ databases">
        <authorList>
            <person name="Lanie J.A."/>
            <person name="Ng W.-L."/>
            <person name="Kazmierczak K.M."/>
            <person name="Andrzejewski T.M."/>
            <person name="Davidsen T.M."/>
            <person name="Wayne K.J."/>
            <person name="Tettelin H."/>
            <person name="Glass J.I."/>
            <person name="Rusch D."/>
            <person name="Podicherti R."/>
            <person name="Tsui H.-C.T."/>
            <person name="Winkler M.E."/>
        </authorList>
    </citation>
    <scope>NUCLEOTIDE SEQUENCE</scope>
</reference>
<feature type="non-terminal residue" evidence="1">
    <location>
        <position position="32"/>
    </location>
</feature>
<accession>A0A382G833</accession>
<evidence type="ECO:0000313" key="1">
    <source>
        <dbReference type="EMBL" id="SVB71410.1"/>
    </source>
</evidence>
<proteinExistence type="predicted"/>
<organism evidence="1">
    <name type="scientific">marine metagenome</name>
    <dbReference type="NCBI Taxonomy" id="408172"/>
    <lineage>
        <taxon>unclassified sequences</taxon>
        <taxon>metagenomes</taxon>
        <taxon>ecological metagenomes</taxon>
    </lineage>
</organism>
<gene>
    <name evidence="1" type="ORF">METZ01_LOCUS224264</name>
</gene>